<dbReference type="PROSITE" id="PS51833">
    <property type="entry name" value="HDOD"/>
    <property type="match status" value="1"/>
</dbReference>
<name>A0AAE9YKN1_9GAMM</name>
<accession>A0AAE9YKN1</accession>
<dbReference type="PANTHER" id="PTHR33525:SF6">
    <property type="entry name" value="HDOD DOMAIN-CONTAINING PROTEIN"/>
    <property type="match status" value="1"/>
</dbReference>
<dbReference type="InterPro" id="IPR013976">
    <property type="entry name" value="HDOD"/>
</dbReference>
<dbReference type="InterPro" id="IPR052340">
    <property type="entry name" value="RNase_Y/CdgJ"/>
</dbReference>
<dbReference type="KEGG" id="tact:SG35_019020"/>
<dbReference type="PANTHER" id="PTHR33525">
    <property type="match status" value="1"/>
</dbReference>
<dbReference type="Proteomes" id="UP000032568">
    <property type="component" value="Chromosome"/>
</dbReference>
<organism evidence="2 3">
    <name type="scientific">Thalassomonas actiniarum</name>
    <dbReference type="NCBI Taxonomy" id="485447"/>
    <lineage>
        <taxon>Bacteria</taxon>
        <taxon>Pseudomonadati</taxon>
        <taxon>Pseudomonadota</taxon>
        <taxon>Gammaproteobacteria</taxon>
        <taxon>Alteromonadales</taxon>
        <taxon>Colwelliaceae</taxon>
        <taxon>Thalassomonas</taxon>
    </lineage>
</organism>
<keyword evidence="3" id="KW-1185">Reference proteome</keyword>
<gene>
    <name evidence="2" type="ORF">SG35_019020</name>
</gene>
<evidence type="ECO:0000313" key="2">
    <source>
        <dbReference type="EMBL" id="WDD97399.1"/>
    </source>
</evidence>
<dbReference type="Pfam" id="PF08668">
    <property type="entry name" value="HDOD"/>
    <property type="match status" value="1"/>
</dbReference>
<protein>
    <submittedName>
        <fullName evidence="2">HDOD domain-containing protein</fullName>
    </submittedName>
</protein>
<reference evidence="2 3" key="1">
    <citation type="journal article" date="2015" name="Genome Announc.">
        <title>Draft Genome Sequences of Marine Isolates of Thalassomonas viridans and Thalassomonas actiniarum.</title>
        <authorList>
            <person name="Olonade I."/>
            <person name="van Zyl L.J."/>
            <person name="Trindade M."/>
        </authorList>
    </citation>
    <scope>NUCLEOTIDE SEQUENCE [LARGE SCALE GENOMIC DNA]</scope>
    <source>
        <strain evidence="2 3">A5K-106</strain>
    </source>
</reference>
<dbReference type="SUPFAM" id="SSF109604">
    <property type="entry name" value="HD-domain/PDEase-like"/>
    <property type="match status" value="1"/>
</dbReference>
<sequence length="361" mass="41045">MFHALIKRLFPSADDSNQPNFYYFEDTRPVEQEEAPEATSNAIHLMSAEEAHQKAFYDVLFGQSEHSEQHDELSLFITKKVQKLLEMPKLILKVVPLLPASLTKIISQLNDGHAFDTNALIALIRQEPVIAAKVIELANSSFYNRSDKDVTDLKSAFMLLGQNGLMQGVINGFINKLTPQPTIYFQQYGHKIWQHSLATGQIAKEIISQSPYKQGAAEGYLIGLICNLGNMIIFQLLMEAFSYTHPDCQPNTFAFKNLLYENSKKLTTHIARYWHMPKSILETLVWQEKISQAAMLQSLLAEKPIACYIYEANIISELIIRFEHGDIEQTAMEQAKESLLFSDEAKQYLDKFLQAETVSCD</sequence>
<dbReference type="EMBL" id="CP059735">
    <property type="protein sequence ID" value="WDD97399.1"/>
    <property type="molecule type" value="Genomic_DNA"/>
</dbReference>
<evidence type="ECO:0000313" key="3">
    <source>
        <dbReference type="Proteomes" id="UP000032568"/>
    </source>
</evidence>
<feature type="domain" description="HDOD" evidence="1">
    <location>
        <begin position="95"/>
        <end position="290"/>
    </location>
</feature>
<proteinExistence type="predicted"/>
<dbReference type="Gene3D" id="1.10.3210.10">
    <property type="entry name" value="Hypothetical protein af1432"/>
    <property type="match status" value="1"/>
</dbReference>
<dbReference type="RefSeq" id="WP_053043181.1">
    <property type="nucleotide sequence ID" value="NZ_CP059735.1"/>
</dbReference>
<evidence type="ECO:0000259" key="1">
    <source>
        <dbReference type="PROSITE" id="PS51833"/>
    </source>
</evidence>
<dbReference type="AlphaFoldDB" id="A0AAE9YKN1"/>
<reference evidence="2 3" key="2">
    <citation type="journal article" date="2022" name="Mar. Drugs">
        <title>Bioassay-Guided Fractionation Leads to the Detection of Cholic Acid Generated by the Rare Thalassomonas sp.</title>
        <authorList>
            <person name="Pheiffer F."/>
            <person name="Schneider Y.K."/>
            <person name="Hansen E.H."/>
            <person name="Andersen J.H."/>
            <person name="Isaksson J."/>
            <person name="Busche T."/>
            <person name="R C."/>
            <person name="Kalinowski J."/>
            <person name="Zyl L.V."/>
            <person name="Trindade M."/>
        </authorList>
    </citation>
    <scope>NUCLEOTIDE SEQUENCE [LARGE SCALE GENOMIC DNA]</scope>
    <source>
        <strain evidence="2 3">A5K-106</strain>
    </source>
</reference>